<protein>
    <submittedName>
        <fullName evidence="1">Transcriptional regulator, LuxR family</fullName>
    </submittedName>
</protein>
<evidence type="ECO:0000313" key="1">
    <source>
        <dbReference type="EMBL" id="EKC64284.1"/>
    </source>
</evidence>
<comment type="caution">
    <text evidence="1">The sequence shown here is derived from an EMBL/GenBank/DDBJ whole genome shotgun (WGS) entry which is preliminary data.</text>
</comment>
<sequence>MNYKPEIAIIEPNTLCSLGLKSILEEIIPMATIRTFHNFNEL</sequence>
<organism evidence="1">
    <name type="scientific">human gut metagenome</name>
    <dbReference type="NCBI Taxonomy" id="408170"/>
    <lineage>
        <taxon>unclassified sequences</taxon>
        <taxon>metagenomes</taxon>
        <taxon>organismal metagenomes</taxon>
    </lineage>
</organism>
<feature type="non-terminal residue" evidence="1">
    <location>
        <position position="42"/>
    </location>
</feature>
<dbReference type="AlphaFoldDB" id="K1T9S0"/>
<accession>K1T9S0</accession>
<reference evidence="1" key="1">
    <citation type="journal article" date="2013" name="Environ. Microbiol.">
        <title>Microbiota from the distal guts of lean and obese adolescents exhibit partial functional redundancy besides clear differences in community structure.</title>
        <authorList>
            <person name="Ferrer M."/>
            <person name="Ruiz A."/>
            <person name="Lanza F."/>
            <person name="Haange S.B."/>
            <person name="Oberbach A."/>
            <person name="Till H."/>
            <person name="Bargiela R."/>
            <person name="Campoy C."/>
            <person name="Segura M.T."/>
            <person name="Richter M."/>
            <person name="von Bergen M."/>
            <person name="Seifert J."/>
            <person name="Suarez A."/>
        </authorList>
    </citation>
    <scope>NUCLEOTIDE SEQUENCE</scope>
</reference>
<gene>
    <name evidence="1" type="ORF">LEA_10898</name>
</gene>
<proteinExistence type="predicted"/>
<name>K1T9S0_9ZZZZ</name>
<dbReference type="EMBL" id="AJWY01007341">
    <property type="protein sequence ID" value="EKC64284.1"/>
    <property type="molecule type" value="Genomic_DNA"/>
</dbReference>